<sequence>MRRIYSLLLIIMLFMVSCDLDRLPETTFSDSAFWKTETDLRGANTRLYNQLGGYSHDTRSDELVRVSQDGISSGNWTVPSTSGSWSNPYKAIFTANNIIGKAVNAELSEAIINRWLAEAYFFRAYFYFDLVKKYGDVPLILKAIDDTNDELLYSARTPREEVIQQCYDDLDFAADWLPEIDELTGADWGRVSRSAAQALKVRVGLYEGTFSKYHNLGSNYQSHLQEAVSAAEAIITEDKHSLYPDFQNLFLFDGEGRQNKENIFVKVYGPNGEGTVTHNNSRQMENTVSVTRQMVDMFLYSDGLPMGKTTMRVSPETSFDDVFENRDPRLSMTVYKLGEEAYKGPYVPFENQHGYGYSLKKGFLVSEWETNSRETIDKMLIRYAEVLISYAEALYELNGSISDAQLDLTVNALRERVGFDARLTNAFVTGNNLSMLDEIRRERGIELLDEGFRYNDIIRWKIAEDVLPKAIIGAKYVESETSKARVDIDNRLTDANGMLDGEQAYDQVDMYVIEKAGDRNFDPQRDYLYPVPLNEISLSGGAVIQNPEWE</sequence>
<keyword evidence="5" id="KW-0998">Cell outer membrane</keyword>
<keyword evidence="3" id="KW-0732">Signal</keyword>
<evidence type="ECO:0000256" key="5">
    <source>
        <dbReference type="ARBA" id="ARBA00023237"/>
    </source>
</evidence>
<dbReference type="Pfam" id="PF14322">
    <property type="entry name" value="SusD-like_3"/>
    <property type="match status" value="1"/>
</dbReference>
<dbReference type="InterPro" id="IPR033985">
    <property type="entry name" value="SusD-like_N"/>
</dbReference>
<protein>
    <submittedName>
        <fullName evidence="8">Membrane protein</fullName>
    </submittedName>
</protein>
<evidence type="ECO:0000313" key="8">
    <source>
        <dbReference type="EMBL" id="AHW60596.1"/>
    </source>
</evidence>
<gene>
    <name evidence="8" type="ORF">FH5T_15705</name>
</gene>
<comment type="similarity">
    <text evidence="2">Belongs to the SusD family.</text>
</comment>
<evidence type="ECO:0000256" key="4">
    <source>
        <dbReference type="ARBA" id="ARBA00023136"/>
    </source>
</evidence>
<dbReference type="Gene3D" id="1.25.40.390">
    <property type="match status" value="1"/>
</dbReference>
<reference evidence="8 9" key="1">
    <citation type="submission" date="2014-03" db="EMBL/GenBank/DDBJ databases">
        <title>Complete genome sequence of a deeply braunched marine Bacteroidia bacterium Draconibacterium orientale type strain FH5T.</title>
        <authorList>
            <person name="Li X."/>
            <person name="Wang X."/>
            <person name="Xie Z."/>
            <person name="Du Z."/>
            <person name="Chen G."/>
        </authorList>
    </citation>
    <scope>NUCLEOTIDE SEQUENCE [LARGE SCALE GENOMIC DNA]</scope>
    <source>
        <strain evidence="8 9">FH5</strain>
    </source>
</reference>
<evidence type="ECO:0000259" key="6">
    <source>
        <dbReference type="Pfam" id="PF07980"/>
    </source>
</evidence>
<name>A0ABM5Q9Z5_9BACT</name>
<evidence type="ECO:0000259" key="7">
    <source>
        <dbReference type="Pfam" id="PF14322"/>
    </source>
</evidence>
<comment type="subcellular location">
    <subcellularLocation>
        <location evidence="1">Cell outer membrane</location>
    </subcellularLocation>
</comment>
<accession>A0ABM5Q9Z5</accession>
<evidence type="ECO:0000313" key="9">
    <source>
        <dbReference type="Proteomes" id="UP000023772"/>
    </source>
</evidence>
<evidence type="ECO:0000256" key="1">
    <source>
        <dbReference type="ARBA" id="ARBA00004442"/>
    </source>
</evidence>
<dbReference type="SUPFAM" id="SSF48452">
    <property type="entry name" value="TPR-like"/>
    <property type="match status" value="1"/>
</dbReference>
<feature type="domain" description="SusD-like N-terminal" evidence="7">
    <location>
        <begin position="80"/>
        <end position="203"/>
    </location>
</feature>
<dbReference type="Proteomes" id="UP000023772">
    <property type="component" value="Chromosome"/>
</dbReference>
<dbReference type="InterPro" id="IPR011990">
    <property type="entry name" value="TPR-like_helical_dom_sf"/>
</dbReference>
<feature type="domain" description="RagB/SusD" evidence="6">
    <location>
        <begin position="274"/>
        <end position="549"/>
    </location>
</feature>
<evidence type="ECO:0000256" key="3">
    <source>
        <dbReference type="ARBA" id="ARBA00022729"/>
    </source>
</evidence>
<dbReference type="RefSeq" id="WP_038560432.1">
    <property type="nucleotide sequence ID" value="NZ_FOHT01000005.1"/>
</dbReference>
<evidence type="ECO:0000256" key="2">
    <source>
        <dbReference type="ARBA" id="ARBA00006275"/>
    </source>
</evidence>
<organism evidence="8 9">
    <name type="scientific">Draconibacterium orientale</name>
    <dbReference type="NCBI Taxonomy" id="1168034"/>
    <lineage>
        <taxon>Bacteria</taxon>
        <taxon>Pseudomonadati</taxon>
        <taxon>Bacteroidota</taxon>
        <taxon>Bacteroidia</taxon>
        <taxon>Marinilabiliales</taxon>
        <taxon>Prolixibacteraceae</taxon>
        <taxon>Draconibacterium</taxon>
    </lineage>
</organism>
<keyword evidence="4" id="KW-0472">Membrane</keyword>
<dbReference type="PROSITE" id="PS51257">
    <property type="entry name" value="PROKAR_LIPOPROTEIN"/>
    <property type="match status" value="1"/>
</dbReference>
<dbReference type="EMBL" id="CP007451">
    <property type="protein sequence ID" value="AHW60596.1"/>
    <property type="molecule type" value="Genomic_DNA"/>
</dbReference>
<dbReference type="InterPro" id="IPR012944">
    <property type="entry name" value="SusD_RagB_dom"/>
</dbReference>
<dbReference type="Pfam" id="PF07980">
    <property type="entry name" value="SusD_RagB"/>
    <property type="match status" value="1"/>
</dbReference>
<proteinExistence type="inferred from homology"/>
<keyword evidence="9" id="KW-1185">Reference proteome</keyword>